<keyword evidence="11" id="KW-1185">Reference proteome</keyword>
<organism evidence="10 11">
    <name type="scientific">Streptomyces sodiiphilus</name>
    <dbReference type="NCBI Taxonomy" id="226217"/>
    <lineage>
        <taxon>Bacteria</taxon>
        <taxon>Bacillati</taxon>
        <taxon>Actinomycetota</taxon>
        <taxon>Actinomycetes</taxon>
        <taxon>Kitasatosporales</taxon>
        <taxon>Streptomycetaceae</taxon>
        <taxon>Streptomyces</taxon>
    </lineage>
</organism>
<dbReference type="Proteomes" id="UP001501303">
    <property type="component" value="Unassembled WGS sequence"/>
</dbReference>
<evidence type="ECO:0000256" key="2">
    <source>
        <dbReference type="ARBA" id="ARBA00004953"/>
    </source>
</evidence>
<dbReference type="NCBIfam" id="NF002276">
    <property type="entry name" value="PRK01209.1-4"/>
    <property type="match status" value="1"/>
</dbReference>
<dbReference type="PANTHER" id="PTHR34308:SF1">
    <property type="entry name" value="COBALAMIN BIOSYNTHESIS PROTEIN CBIB"/>
    <property type="match status" value="1"/>
</dbReference>
<keyword evidence="5 9" id="KW-0169">Cobalamin biosynthesis</keyword>
<evidence type="ECO:0000256" key="8">
    <source>
        <dbReference type="ARBA" id="ARBA00023136"/>
    </source>
</evidence>
<dbReference type="InterPro" id="IPR004485">
    <property type="entry name" value="Cobalamin_biosynth_CobD/CbiB"/>
</dbReference>
<dbReference type="Pfam" id="PF03186">
    <property type="entry name" value="CobD_Cbib"/>
    <property type="match status" value="1"/>
</dbReference>
<evidence type="ECO:0000313" key="11">
    <source>
        <dbReference type="Proteomes" id="UP001501303"/>
    </source>
</evidence>
<dbReference type="PANTHER" id="PTHR34308">
    <property type="entry name" value="COBALAMIN BIOSYNTHESIS PROTEIN CBIB"/>
    <property type="match status" value="1"/>
</dbReference>
<evidence type="ECO:0000256" key="1">
    <source>
        <dbReference type="ARBA" id="ARBA00004651"/>
    </source>
</evidence>
<evidence type="ECO:0000256" key="3">
    <source>
        <dbReference type="ARBA" id="ARBA00006263"/>
    </source>
</evidence>
<reference evidence="10 11" key="1">
    <citation type="journal article" date="2019" name="Int. J. Syst. Evol. Microbiol.">
        <title>The Global Catalogue of Microorganisms (GCM) 10K type strain sequencing project: providing services to taxonomists for standard genome sequencing and annotation.</title>
        <authorList>
            <consortium name="The Broad Institute Genomics Platform"/>
            <consortium name="The Broad Institute Genome Sequencing Center for Infectious Disease"/>
            <person name="Wu L."/>
            <person name="Ma J."/>
        </authorList>
    </citation>
    <scope>NUCLEOTIDE SEQUENCE [LARGE SCALE GENOMIC DNA]</scope>
    <source>
        <strain evidence="10 11">JCM 13581</strain>
    </source>
</reference>
<comment type="subcellular location">
    <subcellularLocation>
        <location evidence="1 9">Cell membrane</location>
        <topology evidence="1 9">Multi-pass membrane protein</topology>
    </subcellularLocation>
</comment>
<keyword evidence="6 9" id="KW-0812">Transmembrane</keyword>
<name>A0ABN2PE31_9ACTN</name>
<keyword evidence="8 9" id="KW-0472">Membrane</keyword>
<evidence type="ECO:0000256" key="9">
    <source>
        <dbReference type="HAMAP-Rule" id="MF_00024"/>
    </source>
</evidence>
<dbReference type="EMBL" id="BAAAMJ010000030">
    <property type="protein sequence ID" value="GAA1918270.1"/>
    <property type="molecule type" value="Genomic_DNA"/>
</dbReference>
<evidence type="ECO:0000256" key="6">
    <source>
        <dbReference type="ARBA" id="ARBA00022692"/>
    </source>
</evidence>
<protein>
    <recommendedName>
        <fullName evidence="9">Cobalamin biosynthesis protein CobD</fullName>
    </recommendedName>
</protein>
<evidence type="ECO:0000256" key="5">
    <source>
        <dbReference type="ARBA" id="ARBA00022573"/>
    </source>
</evidence>
<dbReference type="HAMAP" id="MF_00024">
    <property type="entry name" value="CobD_CbiB"/>
    <property type="match status" value="1"/>
</dbReference>
<accession>A0ABN2PE31</accession>
<proteinExistence type="inferred from homology"/>
<comment type="function">
    <text evidence="9">Converts cobyric acid to cobinamide by the addition of aminopropanol on the F carboxylic group.</text>
</comment>
<evidence type="ECO:0000256" key="4">
    <source>
        <dbReference type="ARBA" id="ARBA00022475"/>
    </source>
</evidence>
<gene>
    <name evidence="9" type="primary">cobD</name>
    <name evidence="10" type="ORF">GCM10009716_28920</name>
</gene>
<evidence type="ECO:0000313" key="10">
    <source>
        <dbReference type="EMBL" id="GAA1918270.1"/>
    </source>
</evidence>
<comment type="caution">
    <text evidence="10">The sequence shown here is derived from an EMBL/GenBank/DDBJ whole genome shotgun (WGS) entry which is preliminary data.</text>
</comment>
<sequence>MLGYLGDLVLGDPRRGHPVAAFGRLASAAERYLWRDSRARGALFTLVCAGGTVAGSGALARAAASAGRHGPVATAALTGVTTWTVLGGTGLAREARAILAALEDGDLCRARELLPRLCGRDPQLLDADGLARAVVESVAENTSDAVVGALVWGAVAGVPGLAGFRAVNTLDAMAGHRSPRHLRFGWASARLDDVAGLPGARLTALLAALAGPRPRAALRAWRSDAHRHPSPNAGPVEAAFAGALGVRLGGTLSYAGRTEHRPVLHAAANAAATADIERAVRLSRRVGALSLALCCAVLWAAGRRRP</sequence>
<keyword evidence="4 9" id="KW-1003">Cell membrane</keyword>
<comment type="pathway">
    <text evidence="2 9">Cofactor biosynthesis; adenosylcobalamin biosynthesis.</text>
</comment>
<comment type="similarity">
    <text evidence="3 9">Belongs to the CobD/CbiB family.</text>
</comment>
<keyword evidence="7 9" id="KW-1133">Transmembrane helix</keyword>
<evidence type="ECO:0000256" key="7">
    <source>
        <dbReference type="ARBA" id="ARBA00022989"/>
    </source>
</evidence>